<dbReference type="eggNOG" id="ENOG5032790">
    <property type="taxonomic scope" value="Bacteria"/>
</dbReference>
<name>C6PP93_9CLOT</name>
<evidence type="ECO:0000256" key="1">
    <source>
        <dbReference type="SAM" id="Phobius"/>
    </source>
</evidence>
<feature type="transmembrane region" description="Helical" evidence="1">
    <location>
        <begin position="72"/>
        <end position="93"/>
    </location>
</feature>
<keyword evidence="3" id="KW-1185">Reference proteome</keyword>
<gene>
    <name evidence="2" type="ORF">CcarbDRAFT_0610</name>
</gene>
<dbReference type="Proteomes" id="UP000004198">
    <property type="component" value="Unassembled WGS sequence"/>
</dbReference>
<feature type="transmembrane region" description="Helical" evidence="1">
    <location>
        <begin position="42"/>
        <end position="60"/>
    </location>
</feature>
<accession>C6PP93</accession>
<dbReference type="PATRIC" id="fig|536227.13.peg.718"/>
<dbReference type="OrthoDB" id="9937859at2"/>
<evidence type="ECO:0000313" key="2">
    <source>
        <dbReference type="EMBL" id="EET88971.1"/>
    </source>
</evidence>
<feature type="transmembrane region" description="Helical" evidence="1">
    <location>
        <begin position="99"/>
        <end position="119"/>
    </location>
</feature>
<keyword evidence="1" id="KW-0812">Transmembrane</keyword>
<dbReference type="EMBL" id="ACVI01000006">
    <property type="protein sequence ID" value="EET88971.1"/>
    <property type="molecule type" value="Genomic_DNA"/>
</dbReference>
<reference evidence="2 3" key="1">
    <citation type="submission" date="2009-06" db="EMBL/GenBank/DDBJ databases">
        <title>The draft genome of Clostridium carboxidivorans P7.</title>
        <authorList>
            <consortium name="US DOE Joint Genome Institute (JGI-PGF)"/>
            <person name="Lucas S."/>
            <person name="Copeland A."/>
            <person name="Lapidus A."/>
            <person name="Glavina del Rio T."/>
            <person name="Tice H."/>
            <person name="Bruce D."/>
            <person name="Goodwin L."/>
            <person name="Pitluck S."/>
            <person name="Larimer F."/>
            <person name="Land M.L."/>
            <person name="Hauser L."/>
            <person name="Hemme C.L."/>
        </authorList>
    </citation>
    <scope>NUCLEOTIDE SEQUENCE [LARGE SCALE GENOMIC DNA]</scope>
    <source>
        <strain evidence="2 3">P7</strain>
    </source>
</reference>
<evidence type="ECO:0000313" key="3">
    <source>
        <dbReference type="Proteomes" id="UP000004198"/>
    </source>
</evidence>
<keyword evidence="1" id="KW-1133">Transmembrane helix</keyword>
<dbReference type="STRING" id="536227.Ccar_03405"/>
<feature type="transmembrane region" description="Helical" evidence="1">
    <location>
        <begin position="12"/>
        <end position="36"/>
    </location>
</feature>
<protein>
    <submittedName>
        <fullName evidence="2">Uncharacterized protein</fullName>
    </submittedName>
</protein>
<dbReference type="RefSeq" id="WP_007059495.1">
    <property type="nucleotide sequence ID" value="NZ_ACVI01000006.1"/>
</dbReference>
<organism evidence="2 3">
    <name type="scientific">Clostridium carboxidivorans P7</name>
    <dbReference type="NCBI Taxonomy" id="536227"/>
    <lineage>
        <taxon>Bacteria</taxon>
        <taxon>Bacillati</taxon>
        <taxon>Bacillota</taxon>
        <taxon>Clostridia</taxon>
        <taxon>Eubacteriales</taxon>
        <taxon>Clostridiaceae</taxon>
        <taxon>Clostridium</taxon>
    </lineage>
</organism>
<dbReference type="KEGG" id="cck:Ccar_03405"/>
<proteinExistence type="predicted"/>
<keyword evidence="1" id="KW-0472">Membrane</keyword>
<comment type="caution">
    <text evidence="2">The sequence shown here is derived from an EMBL/GenBank/DDBJ whole genome shotgun (WGS) entry which is preliminary data.</text>
</comment>
<sequence>MKSKRKIIRDYVIASLAVSMLIVFWVFCIDAVYYHLWSNFKIIISIVSYAFIICLVEIIIRSLLDNKPVISMLAEYSVVVLLFFVFGTKFNWYPKGSEWFAFIYTIPVYAVGYLLRLLGARRDADHINKRLEDRKKRVKHNIGNDN</sequence>
<dbReference type="AlphaFoldDB" id="C6PP93"/>